<sequence length="51" mass="5376">MFDRIIQLLILAVTTISLIVTLTPPPNPPSVPKQEYAAICASAVKDGQAIG</sequence>
<dbReference type="AlphaFoldDB" id="A0A1Q9QVP7"/>
<evidence type="ECO:0000313" key="1">
    <source>
        <dbReference type="EMBL" id="OLS59226.1"/>
    </source>
</evidence>
<organism evidence="1 2">
    <name type="scientific">Pseudomonas putida</name>
    <name type="common">Arthrobacter siderocapsulatus</name>
    <dbReference type="NCBI Taxonomy" id="303"/>
    <lineage>
        <taxon>Bacteria</taxon>
        <taxon>Pseudomonadati</taxon>
        <taxon>Pseudomonadota</taxon>
        <taxon>Gammaproteobacteria</taxon>
        <taxon>Pseudomonadales</taxon>
        <taxon>Pseudomonadaceae</taxon>
        <taxon>Pseudomonas</taxon>
    </lineage>
</organism>
<dbReference type="EMBL" id="MKZO01000073">
    <property type="protein sequence ID" value="OLS59226.1"/>
    <property type="molecule type" value="Genomic_DNA"/>
</dbReference>
<gene>
    <name evidence="1" type="ORF">PSEMO_57350</name>
</gene>
<name>A0A1Q9QVP7_PSEPU</name>
<reference evidence="1 2" key="1">
    <citation type="submission" date="2016-10" db="EMBL/GenBank/DDBJ databases">
        <title>Genome Sequence of Pseudomonas putida GM4FR.</title>
        <authorList>
            <person name="Poehlein A."/>
            <person name="Wemheuer F."/>
            <person name="Hollensteiner J."/>
            <person name="Wemheuer B."/>
        </authorList>
    </citation>
    <scope>NUCLEOTIDE SEQUENCE [LARGE SCALE GENOMIC DNA]</scope>
    <source>
        <strain evidence="1 2">GM4FR</strain>
    </source>
</reference>
<protein>
    <submittedName>
        <fullName evidence="1">Uncharacterized protein</fullName>
    </submittedName>
</protein>
<evidence type="ECO:0000313" key="2">
    <source>
        <dbReference type="Proteomes" id="UP000186736"/>
    </source>
</evidence>
<dbReference type="RefSeq" id="WP_178392074.1">
    <property type="nucleotide sequence ID" value="NZ_MKZO01000073.1"/>
</dbReference>
<accession>A0A1Q9QVP7</accession>
<proteinExistence type="predicted"/>
<comment type="caution">
    <text evidence="1">The sequence shown here is derived from an EMBL/GenBank/DDBJ whole genome shotgun (WGS) entry which is preliminary data.</text>
</comment>
<dbReference type="Proteomes" id="UP000186736">
    <property type="component" value="Unassembled WGS sequence"/>
</dbReference>